<feature type="non-terminal residue" evidence="4">
    <location>
        <position position="1"/>
    </location>
</feature>
<protein>
    <recommendedName>
        <fullName evidence="5">Autophagy-related protein 13</fullName>
    </recommendedName>
</protein>
<dbReference type="EMBL" id="HACG01016547">
    <property type="protein sequence ID" value="CEK63412.1"/>
    <property type="molecule type" value="Transcribed_RNA"/>
</dbReference>
<dbReference type="PANTHER" id="PTHR13430">
    <property type="match status" value="1"/>
</dbReference>
<evidence type="ECO:0008006" key="5">
    <source>
        <dbReference type="Google" id="ProtNLM"/>
    </source>
</evidence>
<sequence length="426" mass="47750">KMATSSVSSFESSGGKDENVERLFKNFTFKCLQVIVQSRIESQTFRTTKDTSSADYFCISIPDNPFIDEQIRRALDGVKSFPIRDQSICVDVPLVTNDGDQMFLEAWDLSFNLSSLDMSANKIQHIFTRMGVTLKSLLSATRAMPAYRLARNQGEKDGGYRLNYRCYIGRPQTHLLGEGFKTVRAGSVPTAHGLLSVNVSFRTKLLLSPEMSASAVTAIEVTDNYFVKECRASSAPPTVSDPRPCSPSHKIYSSRSHSPYRFAVSPSSLEKEDTDIKVEAVDGGLPWTHNSIFNMEELPEPIIGAFSAQKPNHRQVDLGMPFEGLMKRSIMAKQEQQSVAMITRQNVRESDVDGNLNDKKTREKTQVIQTEDGKENCPSSDIMRKEKMSVEDEFVMVDKPPFAADDDPRDVKSFLSVMFRPANLYE</sequence>
<comment type="subcellular location">
    <subcellularLocation>
        <location evidence="1">Preautophagosomal structure</location>
    </subcellularLocation>
</comment>
<proteinExistence type="inferred from homology"/>
<dbReference type="PANTHER" id="PTHR13430:SF4">
    <property type="entry name" value="AUTOPHAGY-RELATED PROTEIN 13"/>
    <property type="match status" value="1"/>
</dbReference>
<evidence type="ECO:0000256" key="2">
    <source>
        <dbReference type="ARBA" id="ARBA00007341"/>
    </source>
</evidence>
<dbReference type="GO" id="GO:0034727">
    <property type="term" value="P:piecemeal microautophagy of the nucleus"/>
    <property type="evidence" value="ECO:0007669"/>
    <property type="project" value="TreeGrafter"/>
</dbReference>
<dbReference type="GO" id="GO:0000423">
    <property type="term" value="P:mitophagy"/>
    <property type="evidence" value="ECO:0007669"/>
    <property type="project" value="TreeGrafter"/>
</dbReference>
<dbReference type="InterPro" id="IPR036570">
    <property type="entry name" value="HORMA_dom_sf"/>
</dbReference>
<dbReference type="Gene3D" id="3.30.900.10">
    <property type="entry name" value="HORMA domain"/>
    <property type="match status" value="1"/>
</dbReference>
<accession>A0A0B6Z4X2</accession>
<comment type="similarity">
    <text evidence="2">Belongs to the ATG13 family. Metazoan subfamily.</text>
</comment>
<dbReference type="GO" id="GO:0000407">
    <property type="term" value="C:phagophore assembly site"/>
    <property type="evidence" value="ECO:0007669"/>
    <property type="project" value="UniProtKB-SubCell"/>
</dbReference>
<organism evidence="4">
    <name type="scientific">Arion vulgaris</name>
    <dbReference type="NCBI Taxonomy" id="1028688"/>
    <lineage>
        <taxon>Eukaryota</taxon>
        <taxon>Metazoa</taxon>
        <taxon>Spiralia</taxon>
        <taxon>Lophotrochozoa</taxon>
        <taxon>Mollusca</taxon>
        <taxon>Gastropoda</taxon>
        <taxon>Heterobranchia</taxon>
        <taxon>Euthyneura</taxon>
        <taxon>Panpulmonata</taxon>
        <taxon>Eupulmonata</taxon>
        <taxon>Stylommatophora</taxon>
        <taxon>Helicina</taxon>
        <taxon>Arionoidea</taxon>
        <taxon>Arionidae</taxon>
        <taxon>Arion</taxon>
    </lineage>
</organism>
<name>A0A0B6Z4X2_9EUPU</name>
<dbReference type="GO" id="GO:0034497">
    <property type="term" value="P:protein localization to phagophore assembly site"/>
    <property type="evidence" value="ECO:0007669"/>
    <property type="project" value="TreeGrafter"/>
</dbReference>
<evidence type="ECO:0000313" key="4">
    <source>
        <dbReference type="EMBL" id="CEK63412.1"/>
    </source>
</evidence>
<feature type="non-terminal residue" evidence="4">
    <location>
        <position position="426"/>
    </location>
</feature>
<dbReference type="GO" id="GO:1990316">
    <property type="term" value="C:Atg1/ULK1 kinase complex"/>
    <property type="evidence" value="ECO:0007669"/>
    <property type="project" value="TreeGrafter"/>
</dbReference>
<dbReference type="InterPro" id="IPR040182">
    <property type="entry name" value="ATG13"/>
</dbReference>
<dbReference type="AlphaFoldDB" id="A0A0B6Z4X2"/>
<evidence type="ECO:0000256" key="3">
    <source>
        <dbReference type="ARBA" id="ARBA00023006"/>
    </source>
</evidence>
<keyword evidence="3" id="KW-0072">Autophagy</keyword>
<gene>
    <name evidence="4" type="primary">ORF48219</name>
</gene>
<dbReference type="GO" id="GO:0005829">
    <property type="term" value="C:cytosol"/>
    <property type="evidence" value="ECO:0007669"/>
    <property type="project" value="TreeGrafter"/>
</dbReference>
<evidence type="ECO:0000256" key="1">
    <source>
        <dbReference type="ARBA" id="ARBA00004329"/>
    </source>
</evidence>
<reference evidence="4" key="1">
    <citation type="submission" date="2014-12" db="EMBL/GenBank/DDBJ databases">
        <title>Insight into the proteome of Arion vulgaris.</title>
        <authorList>
            <person name="Aradska J."/>
            <person name="Bulat T."/>
            <person name="Smidak R."/>
            <person name="Sarate P."/>
            <person name="Gangsoo J."/>
            <person name="Sialana F."/>
            <person name="Bilban M."/>
            <person name="Lubec G."/>
        </authorList>
    </citation>
    <scope>NUCLEOTIDE SEQUENCE</scope>
    <source>
        <tissue evidence="4">Skin</tissue>
    </source>
</reference>